<dbReference type="EMBL" id="BAAAPO010000040">
    <property type="protein sequence ID" value="GAA1800319.1"/>
    <property type="molecule type" value="Genomic_DNA"/>
</dbReference>
<gene>
    <name evidence="2" type="ORF">GCM10009811_25180</name>
</gene>
<protein>
    <submittedName>
        <fullName evidence="2">Uncharacterized protein</fullName>
    </submittedName>
</protein>
<evidence type="ECO:0000256" key="1">
    <source>
        <dbReference type="SAM" id="MobiDB-lite"/>
    </source>
</evidence>
<proteinExistence type="predicted"/>
<comment type="caution">
    <text evidence="2">The sequence shown here is derived from an EMBL/GenBank/DDBJ whole genome shotgun (WGS) entry which is preliminary data.</text>
</comment>
<reference evidence="2 3" key="1">
    <citation type="journal article" date="2019" name="Int. J. Syst. Evol. Microbiol.">
        <title>The Global Catalogue of Microorganisms (GCM) 10K type strain sequencing project: providing services to taxonomists for standard genome sequencing and annotation.</title>
        <authorList>
            <consortium name="The Broad Institute Genomics Platform"/>
            <consortium name="The Broad Institute Genome Sequencing Center for Infectious Disease"/>
            <person name="Wu L."/>
            <person name="Ma J."/>
        </authorList>
    </citation>
    <scope>NUCLEOTIDE SEQUENCE [LARGE SCALE GENOMIC DNA]</scope>
    <source>
        <strain evidence="2 3">JCM 15592</strain>
    </source>
</reference>
<organism evidence="2 3">
    <name type="scientific">Nostocoides veronense</name>
    <dbReference type="NCBI Taxonomy" id="330836"/>
    <lineage>
        <taxon>Bacteria</taxon>
        <taxon>Bacillati</taxon>
        <taxon>Actinomycetota</taxon>
        <taxon>Actinomycetes</taxon>
        <taxon>Micrococcales</taxon>
        <taxon>Intrasporangiaceae</taxon>
        <taxon>Nostocoides</taxon>
    </lineage>
</organism>
<dbReference type="Proteomes" id="UP001499938">
    <property type="component" value="Unassembled WGS sequence"/>
</dbReference>
<dbReference type="RefSeq" id="WP_344085895.1">
    <property type="nucleotide sequence ID" value="NZ_BAAAPO010000040.1"/>
</dbReference>
<evidence type="ECO:0000313" key="2">
    <source>
        <dbReference type="EMBL" id="GAA1800319.1"/>
    </source>
</evidence>
<sequence length="208" mass="21893">MRAIRTFVTGESVRVTVPDASALPAPVCSAVVQAGRQELELNASRRAGRDFFLRATGSPLTGSMTLRSGLLLRHGPLGGRARSGRVFTLDVGRHDVYGSCGAQVSLTELASIVQRISLRDSASGAAATLRTGVSWARRRPASIAQMVELGDGQGFLLDIRQARSGSARTQGLEVDGGRLSRSGDGERVPYPGSTDDVFDVGAVTARRG</sequence>
<feature type="compositionally biased region" description="Basic and acidic residues" evidence="1">
    <location>
        <begin position="175"/>
        <end position="187"/>
    </location>
</feature>
<keyword evidence="3" id="KW-1185">Reference proteome</keyword>
<feature type="region of interest" description="Disordered" evidence="1">
    <location>
        <begin position="167"/>
        <end position="194"/>
    </location>
</feature>
<name>A0ABN2LV71_9MICO</name>
<evidence type="ECO:0000313" key="3">
    <source>
        <dbReference type="Proteomes" id="UP001499938"/>
    </source>
</evidence>
<accession>A0ABN2LV71</accession>